<feature type="compositionally biased region" description="Pro residues" evidence="1">
    <location>
        <begin position="13"/>
        <end position="24"/>
    </location>
</feature>
<sequence length="158" mass="15730">MTSDENTAASGPVPTPAPVAPPPAVVADPGRERRRFSLAALIGAGVAGLILGAAGSVAAIAFAWLISVGPPPPPRDRGPCKCRGKHSATANRLLPVPAAHPDRSRSFPADARAVGSAAWPTSAGTAPSRTLRPGPTAGAPGQPPGLPPSMQTSPTPRP</sequence>
<dbReference type="Proteomes" id="UP000516380">
    <property type="component" value="Chromosome"/>
</dbReference>
<feature type="transmembrane region" description="Helical" evidence="2">
    <location>
        <begin position="38"/>
        <end position="66"/>
    </location>
</feature>
<keyword evidence="2" id="KW-0812">Transmembrane</keyword>
<dbReference type="AlphaFoldDB" id="A0A7G1IDR5"/>
<feature type="region of interest" description="Disordered" evidence="1">
    <location>
        <begin position="95"/>
        <end position="158"/>
    </location>
</feature>
<feature type="region of interest" description="Disordered" evidence="1">
    <location>
        <begin position="69"/>
        <end position="88"/>
    </location>
</feature>
<keyword evidence="2" id="KW-1133">Transmembrane helix</keyword>
<protein>
    <submittedName>
        <fullName evidence="3">Uncharacterized protein</fullName>
    </submittedName>
</protein>
<accession>A0A7G1IDR5</accession>
<evidence type="ECO:0000313" key="4">
    <source>
        <dbReference type="Proteomes" id="UP000516380"/>
    </source>
</evidence>
<keyword evidence="2" id="KW-0472">Membrane</keyword>
<evidence type="ECO:0000313" key="3">
    <source>
        <dbReference type="EMBL" id="BCI88940.1"/>
    </source>
</evidence>
<evidence type="ECO:0000256" key="2">
    <source>
        <dbReference type="SAM" id="Phobius"/>
    </source>
</evidence>
<feature type="region of interest" description="Disordered" evidence="1">
    <location>
        <begin position="1"/>
        <end position="28"/>
    </location>
</feature>
<feature type="compositionally biased region" description="Polar residues" evidence="1">
    <location>
        <begin position="149"/>
        <end position="158"/>
    </location>
</feature>
<gene>
    <name evidence="3" type="ORF">NIIDMKKI_41460</name>
</gene>
<reference evidence="3 4" key="1">
    <citation type="submission" date="2020-07" db="EMBL/GenBank/DDBJ databases">
        <title>Mycobacterium kansasii (former subtype) with zoonotic potential isolated from diseased indoor pet cat, Japan.</title>
        <authorList>
            <person name="Fukano H."/>
            <person name="Terazono T."/>
            <person name="Hoshino Y."/>
        </authorList>
    </citation>
    <scope>NUCLEOTIDE SEQUENCE [LARGE SCALE GENOMIC DNA]</scope>
    <source>
        <strain evidence="3 4">Kuro-I</strain>
    </source>
</reference>
<organism evidence="3 4">
    <name type="scientific">Mycobacterium kansasii</name>
    <dbReference type="NCBI Taxonomy" id="1768"/>
    <lineage>
        <taxon>Bacteria</taxon>
        <taxon>Bacillati</taxon>
        <taxon>Actinomycetota</taxon>
        <taxon>Actinomycetes</taxon>
        <taxon>Mycobacteriales</taxon>
        <taxon>Mycobacteriaceae</taxon>
        <taxon>Mycobacterium</taxon>
    </lineage>
</organism>
<proteinExistence type="predicted"/>
<keyword evidence="4" id="KW-1185">Reference proteome</keyword>
<dbReference type="EMBL" id="AP023343">
    <property type="protein sequence ID" value="BCI88940.1"/>
    <property type="molecule type" value="Genomic_DNA"/>
</dbReference>
<evidence type="ECO:0000256" key="1">
    <source>
        <dbReference type="SAM" id="MobiDB-lite"/>
    </source>
</evidence>
<name>A0A7G1IDR5_MYCKA</name>